<proteinExistence type="predicted"/>
<accession>A0A951UIJ8</accession>
<comment type="caution">
    <text evidence="1">The sequence shown here is derived from an EMBL/GenBank/DDBJ whole genome shotgun (WGS) entry which is preliminary data.</text>
</comment>
<protein>
    <submittedName>
        <fullName evidence="1">Uncharacterized protein</fullName>
    </submittedName>
</protein>
<evidence type="ECO:0000313" key="2">
    <source>
        <dbReference type="Proteomes" id="UP000715781"/>
    </source>
</evidence>
<evidence type="ECO:0000313" key="1">
    <source>
        <dbReference type="EMBL" id="MBW4564349.1"/>
    </source>
</evidence>
<sequence length="423" mass="44946">MMREKSLSILVPNWVRYIFLGLGRTAVASLLLTMAMSANPAAAEDKLVAGNPSSEFSSSQTPFEDYASSEILAGQDLGWGQVTVENHNPSVEFSSFPAPQKSSATFARVAKPAAALEQKLFKRTDVNFLSRQTAKPDADLAQKLVTTKKAETIIEQKQPQLIAQTDSSGVVGDTLGETNRLRQELLIEPIVTLQEPLTIAPGSSAGTPTGYGASWRQAFIGGGVYFPLDKGKVDGSLIFGFGVGDAVKSVGLEFDFNVISVGGQSFGGDFGESGAIGLKLHKYFTDGTAVALGWYNPIKWGDAGNDKETFYGVVTKAFDLQPNNEGNKLPLTLSVGIGTGDFSSLGALRRGDNSVNVFGSAGLRVASQVSLVSSWTGNALNMGASFTPFRKTPLVVNTIFTDVTSNFENGLGFAVNVGYIFEF</sequence>
<dbReference type="AlphaFoldDB" id="A0A951UIJ8"/>
<dbReference type="EMBL" id="JAHHHN010000021">
    <property type="protein sequence ID" value="MBW4564349.1"/>
    <property type="molecule type" value="Genomic_DNA"/>
</dbReference>
<name>A0A951UIJ8_9NOST</name>
<gene>
    <name evidence="1" type="ORF">KME32_25045</name>
</gene>
<reference evidence="1" key="1">
    <citation type="submission" date="2021-05" db="EMBL/GenBank/DDBJ databases">
        <authorList>
            <person name="Pietrasiak N."/>
            <person name="Ward R."/>
            <person name="Stajich J.E."/>
            <person name="Kurbessoian T."/>
        </authorList>
    </citation>
    <scope>NUCLEOTIDE SEQUENCE</scope>
    <source>
        <strain evidence="1">JT2-VF2</strain>
    </source>
</reference>
<dbReference type="Proteomes" id="UP000715781">
    <property type="component" value="Unassembled WGS sequence"/>
</dbReference>
<reference evidence="1" key="2">
    <citation type="journal article" date="2022" name="Microbiol. Resour. Announc.">
        <title>Metagenome Sequencing to Explore Phylogenomics of Terrestrial Cyanobacteria.</title>
        <authorList>
            <person name="Ward R.D."/>
            <person name="Stajich J.E."/>
            <person name="Johansen J.R."/>
            <person name="Huntemann M."/>
            <person name="Clum A."/>
            <person name="Foster B."/>
            <person name="Foster B."/>
            <person name="Roux S."/>
            <person name="Palaniappan K."/>
            <person name="Varghese N."/>
            <person name="Mukherjee S."/>
            <person name="Reddy T.B.K."/>
            <person name="Daum C."/>
            <person name="Copeland A."/>
            <person name="Chen I.A."/>
            <person name="Ivanova N.N."/>
            <person name="Kyrpides N.C."/>
            <person name="Shapiro N."/>
            <person name="Eloe-Fadrosh E.A."/>
            <person name="Pietrasiak N."/>
        </authorList>
    </citation>
    <scope>NUCLEOTIDE SEQUENCE</scope>
    <source>
        <strain evidence="1">JT2-VF2</strain>
    </source>
</reference>
<organism evidence="1 2">
    <name type="scientific">Mojavia pulchra JT2-VF2</name>
    <dbReference type="NCBI Taxonomy" id="287848"/>
    <lineage>
        <taxon>Bacteria</taxon>
        <taxon>Bacillati</taxon>
        <taxon>Cyanobacteriota</taxon>
        <taxon>Cyanophyceae</taxon>
        <taxon>Nostocales</taxon>
        <taxon>Nostocaceae</taxon>
    </lineage>
</organism>